<name>A0AA86T8C1_9BACT</name>
<evidence type="ECO:0000313" key="2">
    <source>
        <dbReference type="EMBL" id="CAI4033526.1"/>
    </source>
</evidence>
<evidence type="ECO:0000313" key="3">
    <source>
        <dbReference type="Proteomes" id="UP001179121"/>
    </source>
</evidence>
<dbReference type="KEGG" id="nti:DNFV4_03965"/>
<dbReference type="RefSeq" id="WP_289270813.1">
    <property type="nucleotide sequence ID" value="NZ_OX365700.1"/>
</dbReference>
<proteinExistence type="predicted"/>
<accession>A0AA86T8C1</accession>
<dbReference type="Proteomes" id="UP001179121">
    <property type="component" value="Chromosome"/>
</dbReference>
<sequence length="154" mass="17292">MGTFLSRSILAALVLLLATEQAWSKEVQFVATEAQGNQPIWRTDTVLLERAFDKEEDLIFILNNPTTAEHTFAMPGVQFVTREHVVWPESGSDLAEPIRLVYAQSLTVTVKPGERKRVRVDGISLLADKSAGQAFRYYCEIHKDIHLAGSLYVM</sequence>
<organism evidence="2 3">
    <name type="scientific">Nitrospira tepida</name>
    <dbReference type="NCBI Taxonomy" id="2973512"/>
    <lineage>
        <taxon>Bacteria</taxon>
        <taxon>Pseudomonadati</taxon>
        <taxon>Nitrospirota</taxon>
        <taxon>Nitrospiria</taxon>
        <taxon>Nitrospirales</taxon>
        <taxon>Nitrospiraceae</taxon>
        <taxon>Nitrospira</taxon>
    </lineage>
</organism>
<keyword evidence="1" id="KW-0732">Signal</keyword>
<dbReference type="AlphaFoldDB" id="A0AA86T8C1"/>
<dbReference type="EMBL" id="OX365700">
    <property type="protein sequence ID" value="CAI4033526.1"/>
    <property type="molecule type" value="Genomic_DNA"/>
</dbReference>
<feature type="chain" id="PRO_5041677509" description="EfeO-type cupredoxin-like domain-containing protein" evidence="1">
    <location>
        <begin position="25"/>
        <end position="154"/>
    </location>
</feature>
<protein>
    <recommendedName>
        <fullName evidence="4">EfeO-type cupredoxin-like domain-containing protein</fullName>
    </recommendedName>
</protein>
<keyword evidence="3" id="KW-1185">Reference proteome</keyword>
<reference evidence="2" key="1">
    <citation type="submission" date="2022-10" db="EMBL/GenBank/DDBJ databases">
        <authorList>
            <person name="Koch H."/>
        </authorList>
    </citation>
    <scope>NUCLEOTIDE SEQUENCE</scope>
    <source>
        <strain evidence="2">DNF</strain>
    </source>
</reference>
<feature type="signal peptide" evidence="1">
    <location>
        <begin position="1"/>
        <end position="24"/>
    </location>
</feature>
<evidence type="ECO:0000256" key="1">
    <source>
        <dbReference type="SAM" id="SignalP"/>
    </source>
</evidence>
<gene>
    <name evidence="2" type="ORF">DNFV4_03965</name>
</gene>
<evidence type="ECO:0008006" key="4">
    <source>
        <dbReference type="Google" id="ProtNLM"/>
    </source>
</evidence>